<evidence type="ECO:0000313" key="2">
    <source>
        <dbReference type="Proteomes" id="UP000248703"/>
    </source>
</evidence>
<name>A0A327RWR8_9FLAO</name>
<proteinExistence type="predicted"/>
<dbReference type="InterPro" id="IPR018914">
    <property type="entry name" value="DUF2480"/>
</dbReference>
<dbReference type="OrthoDB" id="9803040at2"/>
<dbReference type="Pfam" id="PF10652">
    <property type="entry name" value="DUF2480"/>
    <property type="match status" value="1"/>
</dbReference>
<dbReference type="RefSeq" id="WP_111658673.1">
    <property type="nucleotide sequence ID" value="NZ_QLLO01000001.1"/>
</dbReference>
<accession>A0A327RWR8</accession>
<dbReference type="AlphaFoldDB" id="A0A327RWR8"/>
<keyword evidence="2" id="KW-1185">Reference proteome</keyword>
<protein>
    <submittedName>
        <fullName evidence="1">Uncharacterized protein DUF2480</fullName>
    </submittedName>
</protein>
<reference evidence="1 2" key="1">
    <citation type="submission" date="2018-06" db="EMBL/GenBank/DDBJ databases">
        <title>Genomic Encyclopedia of Archaeal and Bacterial Type Strains, Phase II (KMG-II): from individual species to whole genera.</title>
        <authorList>
            <person name="Goeker M."/>
        </authorList>
    </citation>
    <scope>NUCLEOTIDE SEQUENCE [LARGE SCALE GENOMIC DNA]</scope>
    <source>
        <strain evidence="1 2">DSM 24464</strain>
    </source>
</reference>
<sequence length="167" mass="19431">MKDEIINRVANSKLVTLNLEDYYPEGKRVLFDIKDWLFQELVLKEKDFRDYIKNHDWSQYKNQYVAITCSVDAIIPDWAYMLLVVNLEPFVEKCQIGSLEDLETSIYQDIINAIDGSIYQDKPVIIKGCSNKPVPINAYVMLTNKLKPFAKSIMYGEACSFVPLYKR</sequence>
<dbReference type="EMBL" id="QLLO01000001">
    <property type="protein sequence ID" value="RAJ18037.1"/>
    <property type="molecule type" value="Genomic_DNA"/>
</dbReference>
<gene>
    <name evidence="1" type="ORF">LY08_00310</name>
</gene>
<comment type="caution">
    <text evidence="1">The sequence shown here is derived from an EMBL/GenBank/DDBJ whole genome shotgun (WGS) entry which is preliminary data.</text>
</comment>
<dbReference type="Proteomes" id="UP000248703">
    <property type="component" value="Unassembled WGS sequence"/>
</dbReference>
<organism evidence="1 2">
    <name type="scientific">Olleya aquimaris</name>
    <dbReference type="NCBI Taxonomy" id="639310"/>
    <lineage>
        <taxon>Bacteria</taxon>
        <taxon>Pseudomonadati</taxon>
        <taxon>Bacteroidota</taxon>
        <taxon>Flavobacteriia</taxon>
        <taxon>Flavobacteriales</taxon>
        <taxon>Flavobacteriaceae</taxon>
    </lineage>
</organism>
<evidence type="ECO:0000313" key="1">
    <source>
        <dbReference type="EMBL" id="RAJ18037.1"/>
    </source>
</evidence>